<dbReference type="InterPro" id="IPR008226">
    <property type="entry name" value="Mini3_fam"/>
</dbReference>
<keyword evidence="4" id="KW-0699">rRNA-binding</keyword>
<dbReference type="InterPro" id="IPR000999">
    <property type="entry name" value="RNase_III_dom"/>
</dbReference>
<dbReference type="GO" id="GO:0005737">
    <property type="term" value="C:cytoplasm"/>
    <property type="evidence" value="ECO:0007669"/>
    <property type="project" value="UniProtKB-SubCell"/>
</dbReference>
<organism evidence="6 7">
    <name type="scientific">Laceyella tengchongensis</name>
    <dbReference type="NCBI Taxonomy" id="574699"/>
    <lineage>
        <taxon>Bacteria</taxon>
        <taxon>Bacillati</taxon>
        <taxon>Bacillota</taxon>
        <taxon>Bacilli</taxon>
        <taxon>Bacillales</taxon>
        <taxon>Thermoactinomycetaceae</taxon>
        <taxon>Laceyella</taxon>
    </lineage>
</organism>
<dbReference type="Proteomes" id="UP001157946">
    <property type="component" value="Unassembled WGS sequence"/>
</dbReference>
<evidence type="ECO:0000313" key="7">
    <source>
        <dbReference type="Proteomes" id="UP001157946"/>
    </source>
</evidence>
<evidence type="ECO:0000259" key="5">
    <source>
        <dbReference type="SMART" id="SM00535"/>
    </source>
</evidence>
<keyword evidence="1 4" id="KW-0540">Nuclease</keyword>
<keyword evidence="4" id="KW-0460">Magnesium</keyword>
<protein>
    <recommendedName>
        <fullName evidence="4">Mini-ribonuclease 3</fullName>
        <shortName evidence="4">Mini-3</shortName>
        <shortName evidence="4">Mini-RNase 3</shortName>
        <ecNumber evidence="4">3.1.26.-</ecNumber>
    </recommendedName>
    <alternativeName>
        <fullName evidence="4">Mini-RNase III</fullName>
        <shortName evidence="4">Mini-III</shortName>
    </alternativeName>
</protein>
<dbReference type="SMART" id="SM00535">
    <property type="entry name" value="RIBOc"/>
    <property type="match status" value="1"/>
</dbReference>
<dbReference type="GO" id="GO:0006364">
    <property type="term" value="P:rRNA processing"/>
    <property type="evidence" value="ECO:0007669"/>
    <property type="project" value="UniProtKB-UniRule"/>
</dbReference>
<dbReference type="Gene3D" id="1.10.1520.10">
    <property type="entry name" value="Ribonuclease III domain"/>
    <property type="match status" value="1"/>
</dbReference>
<comment type="subunit">
    <text evidence="4">Homodimer.</text>
</comment>
<dbReference type="RefSeq" id="WP_281257256.1">
    <property type="nucleotide sequence ID" value="NZ_FXTU01000007.1"/>
</dbReference>
<dbReference type="PIRSF" id="PIRSF005520">
    <property type="entry name" value="UCP005520"/>
    <property type="match status" value="1"/>
</dbReference>
<comment type="similarity">
    <text evidence="4">Belongs to the MrnC RNase family.</text>
</comment>
<evidence type="ECO:0000256" key="3">
    <source>
        <dbReference type="ARBA" id="ARBA00022801"/>
    </source>
</evidence>
<dbReference type="Pfam" id="PF00636">
    <property type="entry name" value="Ribonuclease_3"/>
    <property type="match status" value="1"/>
</dbReference>
<dbReference type="PANTHER" id="PTHR34276:SF1">
    <property type="entry name" value="MINI-RIBONUCLEASE 3"/>
    <property type="match status" value="1"/>
</dbReference>
<dbReference type="GO" id="GO:0004525">
    <property type="term" value="F:ribonuclease III activity"/>
    <property type="evidence" value="ECO:0007669"/>
    <property type="project" value="InterPro"/>
</dbReference>
<dbReference type="HAMAP" id="MF_01468">
    <property type="entry name" value="RNase_Mini_III"/>
    <property type="match status" value="1"/>
</dbReference>
<evidence type="ECO:0000256" key="1">
    <source>
        <dbReference type="ARBA" id="ARBA00022722"/>
    </source>
</evidence>
<dbReference type="SUPFAM" id="SSF69065">
    <property type="entry name" value="RNase III domain-like"/>
    <property type="match status" value="1"/>
</dbReference>
<keyword evidence="4" id="KW-0963">Cytoplasm</keyword>
<accession>A0AA46AGP3</accession>
<dbReference type="InterPro" id="IPR036389">
    <property type="entry name" value="RNase_III_sf"/>
</dbReference>
<reference evidence="6" key="1">
    <citation type="submission" date="2017-05" db="EMBL/GenBank/DDBJ databases">
        <authorList>
            <person name="Varghese N."/>
            <person name="Submissions S."/>
        </authorList>
    </citation>
    <scope>NUCLEOTIDE SEQUENCE</scope>
    <source>
        <strain evidence="6">DSM 45262</strain>
    </source>
</reference>
<proteinExistence type="inferred from homology"/>
<feature type="domain" description="RNase III" evidence="5">
    <location>
        <begin position="2"/>
        <end position="138"/>
    </location>
</feature>
<name>A0AA46AGP3_9BACL</name>
<sequence>MNELLLGMTSSLAKSPREINPLLLAYMGDAIYEVYVRHHLLAKGIVRPRELQKEATRFVSAVAQAKVYRAIEARLTDEEMEVLRRGRNAKSGSVPKHASVTDYRHSTGLEALVGYLYCSKQETRLQTLMSQILDIVEKEHTEDE</sequence>
<comment type="cofactor">
    <cofactor evidence="4">
        <name>Mg(2+)</name>
        <dbReference type="ChEBI" id="CHEBI:18420"/>
    </cofactor>
</comment>
<comment type="caution">
    <text evidence="6">The sequence shown here is derived from an EMBL/GenBank/DDBJ whole genome shotgun (WGS) entry which is preliminary data.</text>
</comment>
<keyword evidence="7" id="KW-1185">Reference proteome</keyword>
<dbReference type="GO" id="GO:0019843">
    <property type="term" value="F:rRNA binding"/>
    <property type="evidence" value="ECO:0007669"/>
    <property type="project" value="UniProtKB-UniRule"/>
</dbReference>
<keyword evidence="2 4" id="KW-0255">Endonuclease</keyword>
<keyword evidence="4" id="KW-0694">RNA-binding</keyword>
<dbReference type="EMBL" id="FXTU01000007">
    <property type="protein sequence ID" value="SMP30311.1"/>
    <property type="molecule type" value="Genomic_DNA"/>
</dbReference>
<evidence type="ECO:0000313" key="6">
    <source>
        <dbReference type="EMBL" id="SMP30311.1"/>
    </source>
</evidence>
<keyword evidence="4" id="KW-0690">Ribosome biogenesis</keyword>
<comment type="function">
    <text evidence="4">Involved in correct processing of both the 5' and 3' ends of 23S rRNA precursor. Processes 30S rRNA precursor transcript even in absence of ribonuclease 3 (Rnc); Rnc processes 30S rRNA into smaller rRNA precursors.</text>
</comment>
<keyword evidence="4" id="KW-0698">rRNA processing</keyword>
<evidence type="ECO:0000256" key="2">
    <source>
        <dbReference type="ARBA" id="ARBA00022759"/>
    </source>
</evidence>
<feature type="active site" evidence="4">
    <location>
        <position position="29"/>
    </location>
</feature>
<evidence type="ECO:0000256" key="4">
    <source>
        <dbReference type="HAMAP-Rule" id="MF_01468"/>
    </source>
</evidence>
<dbReference type="EC" id="3.1.26.-" evidence="4"/>
<comment type="subcellular location">
    <subcellularLocation>
        <location evidence="4">Cytoplasm</location>
    </subcellularLocation>
</comment>
<gene>
    <name evidence="4" type="primary">mrnC</name>
    <name evidence="6" type="ORF">SAMN06265361_10765</name>
</gene>
<dbReference type="AlphaFoldDB" id="A0AA46AGP3"/>
<keyword evidence="3 4" id="KW-0378">Hydrolase</keyword>
<dbReference type="PANTHER" id="PTHR34276">
    <property type="entry name" value="MINI-RIBONUCLEASE 3"/>
    <property type="match status" value="1"/>
</dbReference>